<feature type="compositionally biased region" description="Basic and acidic residues" evidence="1">
    <location>
        <begin position="88"/>
        <end position="106"/>
    </location>
</feature>
<evidence type="ECO:0000256" key="1">
    <source>
        <dbReference type="SAM" id="MobiDB-lite"/>
    </source>
</evidence>
<evidence type="ECO:0000313" key="2">
    <source>
        <dbReference type="EMBL" id="CAD9776146.1"/>
    </source>
</evidence>
<feature type="compositionally biased region" description="Basic and acidic residues" evidence="1">
    <location>
        <begin position="25"/>
        <end position="48"/>
    </location>
</feature>
<gene>
    <name evidence="2" type="ORF">LSP00402_LOCUS20150</name>
</gene>
<protein>
    <submittedName>
        <fullName evidence="2">Uncharacterized protein</fullName>
    </submittedName>
</protein>
<dbReference type="AlphaFoldDB" id="A0A7S2XFX5"/>
<accession>A0A7S2XFX5</accession>
<reference evidence="2" key="1">
    <citation type="submission" date="2021-01" db="EMBL/GenBank/DDBJ databases">
        <authorList>
            <person name="Corre E."/>
            <person name="Pelletier E."/>
            <person name="Niang G."/>
            <person name="Scheremetjew M."/>
            <person name="Finn R."/>
            <person name="Kale V."/>
            <person name="Holt S."/>
            <person name="Cochrane G."/>
            <person name="Meng A."/>
            <person name="Brown T."/>
            <person name="Cohen L."/>
        </authorList>
    </citation>
    <scope>NUCLEOTIDE SEQUENCE</scope>
    <source>
        <strain evidence="2">CCMP622</strain>
    </source>
</reference>
<dbReference type="EMBL" id="HBHP01032708">
    <property type="protein sequence ID" value="CAD9776146.1"/>
    <property type="molecule type" value="Transcribed_RNA"/>
</dbReference>
<sequence length="307" mass="34816">MSEPKHKGSGDASEGAVPGPKRPRKDGPIAEEGKHEKQGERDSSSHGEKNKRKRNQMETKKMMKKKREKKDEKLAAPSDNTAKIAKNKKNEEEKEEEGEKVHMEPSDDDKAIQAIIDFVVQSVCGSVMVLYKDGLWGHPAYAYLAENNTAMYFNQCWMSLMREDDDFVLSSYEAMKHRSPVCLIFALFHLCKKLLKERMAIAVAGVAPWEEHLNTRRSMIRAILRAKLDGDELKLEMQRALGHDCHGKTLEEERDEWKRKGEPLEAVFTVHIARVREVWDAACRDVTAAGAHPREVASLRSAANLPQ</sequence>
<name>A0A7S2XFX5_9EUKA</name>
<feature type="region of interest" description="Disordered" evidence="1">
    <location>
        <begin position="1"/>
        <end position="106"/>
    </location>
</feature>
<organism evidence="2">
    <name type="scientific">Lotharella oceanica</name>
    <dbReference type="NCBI Taxonomy" id="641309"/>
    <lineage>
        <taxon>Eukaryota</taxon>
        <taxon>Sar</taxon>
        <taxon>Rhizaria</taxon>
        <taxon>Cercozoa</taxon>
        <taxon>Chlorarachniophyceae</taxon>
        <taxon>Lotharella</taxon>
    </lineage>
</organism>
<proteinExistence type="predicted"/>